<proteinExistence type="predicted"/>
<dbReference type="RefSeq" id="WP_170069655.1">
    <property type="nucleotide sequence ID" value="NZ_JBIAKZ010000005.1"/>
</dbReference>
<keyword evidence="2" id="KW-1185">Reference proteome</keyword>
<name>A0A2A9F5I2_9PSEU</name>
<evidence type="ECO:0000313" key="2">
    <source>
        <dbReference type="Proteomes" id="UP000243542"/>
    </source>
</evidence>
<gene>
    <name evidence="1" type="ORF">ATK36_1572</name>
</gene>
<reference evidence="1 2" key="1">
    <citation type="submission" date="2017-10" db="EMBL/GenBank/DDBJ databases">
        <title>Sequencing the genomes of 1000 actinobacteria strains.</title>
        <authorList>
            <person name="Klenk H.-P."/>
        </authorList>
    </citation>
    <scope>NUCLEOTIDE SEQUENCE [LARGE SCALE GENOMIC DNA]</scope>
    <source>
        <strain evidence="1 2">DSM 46092</strain>
    </source>
</reference>
<dbReference type="EMBL" id="PDJK01000002">
    <property type="protein sequence ID" value="PFG46584.1"/>
    <property type="molecule type" value="Genomic_DNA"/>
</dbReference>
<dbReference type="Proteomes" id="UP000243542">
    <property type="component" value="Unassembled WGS sequence"/>
</dbReference>
<comment type="caution">
    <text evidence="1">The sequence shown here is derived from an EMBL/GenBank/DDBJ whole genome shotgun (WGS) entry which is preliminary data.</text>
</comment>
<dbReference type="AlphaFoldDB" id="A0A2A9F5I2"/>
<evidence type="ECO:0000313" key="1">
    <source>
        <dbReference type="EMBL" id="PFG46584.1"/>
    </source>
</evidence>
<protein>
    <submittedName>
        <fullName evidence="1">Uncharacterized protein</fullName>
    </submittedName>
</protein>
<organism evidence="1 2">
    <name type="scientific">Amycolatopsis sulphurea</name>
    <dbReference type="NCBI Taxonomy" id="76022"/>
    <lineage>
        <taxon>Bacteria</taxon>
        <taxon>Bacillati</taxon>
        <taxon>Actinomycetota</taxon>
        <taxon>Actinomycetes</taxon>
        <taxon>Pseudonocardiales</taxon>
        <taxon>Pseudonocardiaceae</taxon>
        <taxon>Amycolatopsis</taxon>
    </lineage>
</organism>
<sequence>MTEQTLPSISTDEAGGTADTHEFIGEKGAAGWFFVRKRIDLSAFERAES</sequence>
<accession>A0A2A9F5I2</accession>